<proteinExistence type="predicted"/>
<name>A0ACC2RT93_9FUNG</name>
<dbReference type="EMBL" id="QTSX02006538">
    <property type="protein sequence ID" value="KAJ9053283.1"/>
    <property type="molecule type" value="Genomic_DNA"/>
</dbReference>
<evidence type="ECO:0000313" key="2">
    <source>
        <dbReference type="Proteomes" id="UP001165960"/>
    </source>
</evidence>
<protein>
    <submittedName>
        <fullName evidence="1">Uncharacterized protein</fullName>
    </submittedName>
</protein>
<comment type="caution">
    <text evidence="1">The sequence shown here is derived from an EMBL/GenBank/DDBJ whole genome shotgun (WGS) entry which is preliminary data.</text>
</comment>
<accession>A0ACC2RT93</accession>
<keyword evidence="2" id="KW-1185">Reference proteome</keyword>
<reference evidence="1" key="1">
    <citation type="submission" date="2022-04" db="EMBL/GenBank/DDBJ databases">
        <title>Genome of the entomopathogenic fungus Entomophthora muscae.</title>
        <authorList>
            <person name="Elya C."/>
            <person name="Lovett B.R."/>
            <person name="Lee E."/>
            <person name="Macias A.M."/>
            <person name="Hajek A.E."/>
            <person name="De Bivort B.L."/>
            <person name="Kasson M.T."/>
            <person name="De Fine Licht H.H."/>
            <person name="Stajich J.E."/>
        </authorList>
    </citation>
    <scope>NUCLEOTIDE SEQUENCE</scope>
    <source>
        <strain evidence="1">Berkeley</strain>
    </source>
</reference>
<dbReference type="Proteomes" id="UP001165960">
    <property type="component" value="Unassembled WGS sequence"/>
</dbReference>
<gene>
    <name evidence="1" type="ORF">DSO57_1025923</name>
</gene>
<sequence length="123" mass="13675">MDLPTIKPTVNPKPASKPTKKTPCVVPMDVDDMEQDFSPMEMAEVQASAKKAPGPFLTKSKWNLETFTMADLSPNLPNQQTSLLIQRLIPVGWTISYEDCNYQCEGDCNFEIGAGETTLYKSK</sequence>
<evidence type="ECO:0000313" key="1">
    <source>
        <dbReference type="EMBL" id="KAJ9053283.1"/>
    </source>
</evidence>
<organism evidence="1 2">
    <name type="scientific">Entomophthora muscae</name>
    <dbReference type="NCBI Taxonomy" id="34485"/>
    <lineage>
        <taxon>Eukaryota</taxon>
        <taxon>Fungi</taxon>
        <taxon>Fungi incertae sedis</taxon>
        <taxon>Zoopagomycota</taxon>
        <taxon>Entomophthoromycotina</taxon>
        <taxon>Entomophthoromycetes</taxon>
        <taxon>Entomophthorales</taxon>
        <taxon>Entomophthoraceae</taxon>
        <taxon>Entomophthora</taxon>
    </lineage>
</organism>